<accession>A0A7D9HDM2</accession>
<sequence length="214" mass="24347">MQVQTEDKMFRAVCFSAEKHKEFKARSEAACAVKLTKFRLKQNTWSNEDEIHLTKRTKLEEPKEEETNFDFKVADPTNEDCFPLTAIETIVAKESSTNVSVSGPVTFQQKEETVMMKGKQITKCSECGLVELLSKSTNRMLANALFNNGDEEISLIVLFDDKLQQLHKLFCSQQACKKEFQQCDENEIMLMLLTVSATVVFNKNNNSVVAIKEV</sequence>
<dbReference type="AlphaFoldDB" id="A0A7D9HDM2"/>
<protein>
    <submittedName>
        <fullName evidence="1">Uncharacterized protein</fullName>
    </submittedName>
</protein>
<dbReference type="Proteomes" id="UP001152795">
    <property type="component" value="Unassembled WGS sequence"/>
</dbReference>
<gene>
    <name evidence="1" type="ORF">PACLA_8A073665</name>
</gene>
<name>A0A7D9HDM2_PARCT</name>
<comment type="caution">
    <text evidence="1">The sequence shown here is derived from an EMBL/GenBank/DDBJ whole genome shotgun (WGS) entry which is preliminary data.</text>
</comment>
<organism evidence="1 2">
    <name type="scientific">Paramuricea clavata</name>
    <name type="common">Red gorgonian</name>
    <name type="synonym">Violescent sea-whip</name>
    <dbReference type="NCBI Taxonomy" id="317549"/>
    <lineage>
        <taxon>Eukaryota</taxon>
        <taxon>Metazoa</taxon>
        <taxon>Cnidaria</taxon>
        <taxon>Anthozoa</taxon>
        <taxon>Octocorallia</taxon>
        <taxon>Malacalcyonacea</taxon>
        <taxon>Plexauridae</taxon>
        <taxon>Paramuricea</taxon>
    </lineage>
</organism>
<evidence type="ECO:0000313" key="1">
    <source>
        <dbReference type="EMBL" id="CAB3982199.1"/>
    </source>
</evidence>
<proteinExistence type="predicted"/>
<keyword evidence="2" id="KW-1185">Reference proteome</keyword>
<reference evidence="1" key="1">
    <citation type="submission" date="2020-04" db="EMBL/GenBank/DDBJ databases">
        <authorList>
            <person name="Alioto T."/>
            <person name="Alioto T."/>
            <person name="Gomez Garrido J."/>
        </authorList>
    </citation>
    <scope>NUCLEOTIDE SEQUENCE</scope>
    <source>
        <strain evidence="1">A484AB</strain>
    </source>
</reference>
<dbReference type="EMBL" id="CACRXK020000477">
    <property type="protein sequence ID" value="CAB3982199.1"/>
    <property type="molecule type" value="Genomic_DNA"/>
</dbReference>
<evidence type="ECO:0000313" key="2">
    <source>
        <dbReference type="Proteomes" id="UP001152795"/>
    </source>
</evidence>